<name>A0A816ASW5_9BILA</name>
<evidence type="ECO:0000313" key="3">
    <source>
        <dbReference type="EMBL" id="CAF4381733.1"/>
    </source>
</evidence>
<gene>
    <name evidence="2" type="ORF">GPM918_LOCUS42471</name>
    <name evidence="1" type="ORF">OVA965_LOCUS41031</name>
    <name evidence="4" type="ORF">SRO942_LOCUS43712</name>
    <name evidence="3" type="ORF">TMI583_LOCUS42579</name>
</gene>
<protein>
    <recommendedName>
        <fullName evidence="6">FLYWCH-type domain-containing protein</fullName>
    </recommendedName>
</protein>
<reference evidence="2" key="1">
    <citation type="submission" date="2021-02" db="EMBL/GenBank/DDBJ databases">
        <authorList>
            <person name="Nowell W R."/>
        </authorList>
    </citation>
    <scope>NUCLEOTIDE SEQUENCE</scope>
</reference>
<dbReference type="Proteomes" id="UP000663829">
    <property type="component" value="Unassembled WGS sequence"/>
</dbReference>
<evidence type="ECO:0008006" key="6">
    <source>
        <dbReference type="Google" id="ProtNLM"/>
    </source>
</evidence>
<dbReference type="EMBL" id="CAJNOK010046155">
    <property type="protein sequence ID" value="CAF1582006.1"/>
    <property type="molecule type" value="Genomic_DNA"/>
</dbReference>
<dbReference type="EMBL" id="CAJNOQ010035827">
    <property type="protein sequence ID" value="CAF1601482.1"/>
    <property type="molecule type" value="Genomic_DNA"/>
</dbReference>
<evidence type="ECO:0000313" key="2">
    <source>
        <dbReference type="EMBL" id="CAF1601482.1"/>
    </source>
</evidence>
<dbReference type="Proteomes" id="UP000682733">
    <property type="component" value="Unassembled WGS sequence"/>
</dbReference>
<dbReference type="Gene3D" id="2.20.25.240">
    <property type="match status" value="1"/>
</dbReference>
<keyword evidence="5" id="KW-1185">Reference proteome</keyword>
<dbReference type="Proteomes" id="UP000677228">
    <property type="component" value="Unassembled WGS sequence"/>
</dbReference>
<comment type="caution">
    <text evidence="2">The sequence shown here is derived from an EMBL/GenBank/DDBJ whole genome shotgun (WGS) entry which is preliminary data.</text>
</comment>
<evidence type="ECO:0000313" key="4">
    <source>
        <dbReference type="EMBL" id="CAF4478861.1"/>
    </source>
</evidence>
<accession>A0A816ASW5</accession>
<dbReference type="EMBL" id="CAJOBA010069261">
    <property type="protein sequence ID" value="CAF4381733.1"/>
    <property type="molecule type" value="Genomic_DNA"/>
</dbReference>
<evidence type="ECO:0000313" key="5">
    <source>
        <dbReference type="Proteomes" id="UP000663829"/>
    </source>
</evidence>
<sequence>MLHFTVTEKGNPVLNYKCYQNTKKRENKKSNQWRCRDRNRSSTISLCSQDLSIIKNEATHTCAQDTNKFISICWYSGYVQLAIKCGRAVKTNPTEK</sequence>
<dbReference type="OrthoDB" id="9974479at2759"/>
<organism evidence="2 5">
    <name type="scientific">Didymodactylos carnosus</name>
    <dbReference type="NCBI Taxonomy" id="1234261"/>
    <lineage>
        <taxon>Eukaryota</taxon>
        <taxon>Metazoa</taxon>
        <taxon>Spiralia</taxon>
        <taxon>Gnathifera</taxon>
        <taxon>Rotifera</taxon>
        <taxon>Eurotatoria</taxon>
        <taxon>Bdelloidea</taxon>
        <taxon>Philodinida</taxon>
        <taxon>Philodinidae</taxon>
        <taxon>Didymodactylos</taxon>
    </lineage>
</organism>
<dbReference type="EMBL" id="CAJOBC010102259">
    <property type="protein sequence ID" value="CAF4478861.1"/>
    <property type="molecule type" value="Genomic_DNA"/>
</dbReference>
<dbReference type="Proteomes" id="UP000681722">
    <property type="component" value="Unassembled WGS sequence"/>
</dbReference>
<dbReference type="AlphaFoldDB" id="A0A816ASW5"/>
<evidence type="ECO:0000313" key="1">
    <source>
        <dbReference type="EMBL" id="CAF1582006.1"/>
    </source>
</evidence>
<proteinExistence type="predicted"/>